<evidence type="ECO:0000313" key="4">
    <source>
        <dbReference type="EMBL" id="SPZ83562.1"/>
    </source>
</evidence>
<dbReference type="GO" id="GO:0009279">
    <property type="term" value="C:cell outer membrane"/>
    <property type="evidence" value="ECO:0007669"/>
    <property type="project" value="UniProtKB-SubCell"/>
</dbReference>
<reference evidence="4 5" key="1">
    <citation type="submission" date="2018-06" db="EMBL/GenBank/DDBJ databases">
        <authorList>
            <consortium name="Pathogen Informatics"/>
            <person name="Doyle S."/>
        </authorList>
    </citation>
    <scope>NUCLEOTIDE SEQUENCE [LARGE SCALE GENOMIC DNA]</scope>
    <source>
        <strain evidence="4 5">NCTC11343</strain>
    </source>
</reference>
<organism evidence="4 5">
    <name type="scientific">Sphingobacterium multivorum</name>
    <dbReference type="NCBI Taxonomy" id="28454"/>
    <lineage>
        <taxon>Bacteria</taxon>
        <taxon>Pseudomonadati</taxon>
        <taxon>Bacteroidota</taxon>
        <taxon>Sphingobacteriia</taxon>
        <taxon>Sphingobacteriales</taxon>
        <taxon>Sphingobacteriaceae</taxon>
        <taxon>Sphingobacterium</taxon>
    </lineage>
</organism>
<keyword evidence="4" id="KW-0675">Receptor</keyword>
<dbReference type="InterPro" id="IPR023997">
    <property type="entry name" value="TonB-dep_OMP_SusC/RagA_CS"/>
</dbReference>
<evidence type="ECO:0000256" key="3">
    <source>
        <dbReference type="ARBA" id="ARBA00023237"/>
    </source>
</evidence>
<evidence type="ECO:0000256" key="1">
    <source>
        <dbReference type="ARBA" id="ARBA00004442"/>
    </source>
</evidence>
<dbReference type="SUPFAM" id="SSF56935">
    <property type="entry name" value="Porins"/>
    <property type="match status" value="1"/>
</dbReference>
<sequence>MESITLLKDASAASIWGARAGNGVIVITTKKGKFEQSNNLVFGSTWQLSQRPDLSYSRDYLPSASMLDVEDKLFELDNFDASDYSALPEYVSLLMDRKNNAISEKEFGVQRDRLEQRDLRKDARKYLYRPALLQQYDLALNGGGSVYSYWLSSSFSKNNANVQGNGNRRNTLNLRNQIKLTKGLDLSFGLNYAWMAAKNNGLTLQGLKVGSRELPNYTALVDENGDPVSVTGRYAKDYVDQAVGNGLLDWNYVPLAEVKMRDRRSATKDLLINLGLDYTILDGMKLSLKYQNQRLRTDQTNVYDADSYYVRNLVNQYTQADLKRIIPVGAIKEGLNNEISSQSGRMQLDFNRQYGEMNVVNAIAGAELRETKSFSNPGYRLYGYNDEVLTAQSNLDYTTFYTLRPLGSATVPSAPTGMVSLTDRFLSYFFNGAYTYDRKLSLTASLRWDASNLFGVKTNQKGVPLWSVGTAINLDRFDWMKSDWINNLKFRTTYGISGNVNNTVSVYPITSFSSDVNFVTQKSYAQLTSVGNPGLRWEKVRMVNIGLDFGLFNNLLSGSVEYYQKNASDLIGVNFMDPTTGIFETTGFYQINNLINYAKLRTQGVDLTVNANLGKNRLKWNGSLSFSYTANKVLDYMANSNVTMSTMVSTPIPIVGKSLDLNYAWKSGGLDPATGELLAPDGTKEYTAYLNNAKMDDLVDMGLKFPPYAGVFRNTFSYGNFSLSASMDYKFGFYFKRNTINYSQLFTSGVGHMDYLKRWQVPGDENVTSVPVFPVDKNISRDGLYVNSALMYEKGDFLRLADLQLSYRTFPGFLKNKECRLFATVRNVAWIYRANALGLIPDMPNVTYPNPRTWIMGFQINL</sequence>
<dbReference type="NCBIfam" id="TIGR04057">
    <property type="entry name" value="SusC_RagA_signa"/>
    <property type="match status" value="1"/>
</dbReference>
<dbReference type="Gene3D" id="2.170.130.10">
    <property type="entry name" value="TonB-dependent receptor, plug domain"/>
    <property type="match status" value="1"/>
</dbReference>
<keyword evidence="3" id="KW-0998">Cell outer membrane</keyword>
<comment type="subcellular location">
    <subcellularLocation>
        <location evidence="1">Cell outer membrane</location>
    </subcellularLocation>
</comment>
<dbReference type="InterPro" id="IPR037066">
    <property type="entry name" value="Plug_dom_sf"/>
</dbReference>
<accession>A0A2X2IMM6</accession>
<dbReference type="Gene3D" id="2.40.170.20">
    <property type="entry name" value="TonB-dependent receptor, beta-barrel domain"/>
    <property type="match status" value="1"/>
</dbReference>
<dbReference type="InterPro" id="IPR036942">
    <property type="entry name" value="Beta-barrel_TonB_sf"/>
</dbReference>
<gene>
    <name evidence="4" type="ORF">NCTC11343_00081</name>
</gene>
<dbReference type="AlphaFoldDB" id="A0A2X2IMM6"/>
<evidence type="ECO:0000256" key="2">
    <source>
        <dbReference type="ARBA" id="ARBA00023136"/>
    </source>
</evidence>
<proteinExistence type="predicted"/>
<dbReference type="Proteomes" id="UP000251241">
    <property type="component" value="Unassembled WGS sequence"/>
</dbReference>
<dbReference type="RefSeq" id="WP_112373479.1">
    <property type="nucleotide sequence ID" value="NZ_UAUU01000002.1"/>
</dbReference>
<name>A0A2X2IMM6_SPHMU</name>
<keyword evidence="2" id="KW-0472">Membrane</keyword>
<dbReference type="EMBL" id="UAUU01000002">
    <property type="protein sequence ID" value="SPZ83562.1"/>
    <property type="molecule type" value="Genomic_DNA"/>
</dbReference>
<protein>
    <submittedName>
        <fullName evidence="4">Outer membrane cobalamin receptor protein</fullName>
    </submittedName>
</protein>
<evidence type="ECO:0000313" key="5">
    <source>
        <dbReference type="Proteomes" id="UP000251241"/>
    </source>
</evidence>